<proteinExistence type="predicted"/>
<dbReference type="PANTHER" id="PTHR43046:SF16">
    <property type="entry name" value="ADP-RIBOSE PYROPHOSPHATASE YJHB-RELATED"/>
    <property type="match status" value="1"/>
</dbReference>
<evidence type="ECO:0000313" key="5">
    <source>
        <dbReference type="Proteomes" id="UP001428817"/>
    </source>
</evidence>
<name>A0ABP9PJ04_9PSEU</name>
<evidence type="ECO:0000256" key="2">
    <source>
        <dbReference type="ARBA" id="ARBA00022801"/>
    </source>
</evidence>
<dbReference type="Pfam" id="PF00293">
    <property type="entry name" value="NUDIX"/>
    <property type="match status" value="1"/>
</dbReference>
<dbReference type="InterPro" id="IPR000086">
    <property type="entry name" value="NUDIX_hydrolase_dom"/>
</dbReference>
<evidence type="ECO:0000256" key="1">
    <source>
        <dbReference type="ARBA" id="ARBA00001946"/>
    </source>
</evidence>
<feature type="domain" description="Nudix hydrolase" evidence="3">
    <location>
        <begin position="19"/>
        <end position="151"/>
    </location>
</feature>
<evidence type="ECO:0000313" key="4">
    <source>
        <dbReference type="EMBL" id="GAA5147410.1"/>
    </source>
</evidence>
<dbReference type="SUPFAM" id="SSF55811">
    <property type="entry name" value="Nudix"/>
    <property type="match status" value="1"/>
</dbReference>
<gene>
    <name evidence="4" type="ORF">GCM10023321_08270</name>
</gene>
<dbReference type="PROSITE" id="PS51462">
    <property type="entry name" value="NUDIX"/>
    <property type="match status" value="1"/>
</dbReference>
<dbReference type="PRINTS" id="PR00502">
    <property type="entry name" value="NUDIXFAMILY"/>
</dbReference>
<reference evidence="5" key="1">
    <citation type="journal article" date="2019" name="Int. J. Syst. Evol. Microbiol.">
        <title>The Global Catalogue of Microorganisms (GCM) 10K type strain sequencing project: providing services to taxonomists for standard genome sequencing and annotation.</title>
        <authorList>
            <consortium name="The Broad Institute Genomics Platform"/>
            <consortium name="The Broad Institute Genome Sequencing Center for Infectious Disease"/>
            <person name="Wu L."/>
            <person name="Ma J."/>
        </authorList>
    </citation>
    <scope>NUCLEOTIDE SEQUENCE [LARGE SCALE GENOMIC DNA]</scope>
    <source>
        <strain evidence="5">JCM 18303</strain>
    </source>
</reference>
<dbReference type="PANTHER" id="PTHR43046">
    <property type="entry name" value="GDP-MANNOSE MANNOSYL HYDROLASE"/>
    <property type="match status" value="1"/>
</dbReference>
<dbReference type="InterPro" id="IPR015797">
    <property type="entry name" value="NUDIX_hydrolase-like_dom_sf"/>
</dbReference>
<comment type="caution">
    <text evidence="4">The sequence shown here is derived from an EMBL/GenBank/DDBJ whole genome shotgun (WGS) entry which is preliminary data.</text>
</comment>
<dbReference type="InterPro" id="IPR020476">
    <property type="entry name" value="Nudix_hydrolase"/>
</dbReference>
<comment type="cofactor">
    <cofactor evidence="1">
        <name>Mg(2+)</name>
        <dbReference type="ChEBI" id="CHEBI:18420"/>
    </cofactor>
</comment>
<protein>
    <submittedName>
        <fullName evidence="4">NUDIX domain-containing protein</fullName>
    </submittedName>
</protein>
<keyword evidence="5" id="KW-1185">Reference proteome</keyword>
<accession>A0ABP9PJ04</accession>
<dbReference type="Proteomes" id="UP001428817">
    <property type="component" value="Unassembled WGS sequence"/>
</dbReference>
<dbReference type="EMBL" id="BAABJP010000002">
    <property type="protein sequence ID" value="GAA5147410.1"/>
    <property type="molecule type" value="Genomic_DNA"/>
</dbReference>
<dbReference type="Gene3D" id="3.90.79.10">
    <property type="entry name" value="Nucleoside Triphosphate Pyrophosphohydrolase"/>
    <property type="match status" value="1"/>
</dbReference>
<sequence>MVVARIEYYHDKAAPTPNSLAPAAFAVVRDGVGRVLLVRRADTGDWELPGGRLDPGETILDAVRREVAEESAVTIAVTGISGLYSDPGHILYYPETGESRQVFAVCFHARPLAGQPAGDGRETVDAAWFELVQLRDLSIHPSMRLRITHAVTEPTRTHIE</sequence>
<keyword evidence="2" id="KW-0378">Hydrolase</keyword>
<evidence type="ECO:0000259" key="3">
    <source>
        <dbReference type="PROSITE" id="PS51462"/>
    </source>
</evidence>
<organism evidence="4 5">
    <name type="scientific">Pseudonocardia eucalypti</name>
    <dbReference type="NCBI Taxonomy" id="648755"/>
    <lineage>
        <taxon>Bacteria</taxon>
        <taxon>Bacillati</taxon>
        <taxon>Actinomycetota</taxon>
        <taxon>Actinomycetes</taxon>
        <taxon>Pseudonocardiales</taxon>
        <taxon>Pseudonocardiaceae</taxon>
        <taxon>Pseudonocardia</taxon>
    </lineage>
</organism>